<evidence type="ECO:0000256" key="5">
    <source>
        <dbReference type="ARBA" id="ARBA00022989"/>
    </source>
</evidence>
<dbReference type="PANTHER" id="PTHR43744">
    <property type="entry name" value="ABC TRANSPORTER PERMEASE PROTEIN MG189-RELATED-RELATED"/>
    <property type="match status" value="1"/>
</dbReference>
<dbReference type="RefSeq" id="WP_004624094.1">
    <property type="nucleotide sequence ID" value="NZ_AORV01000021.1"/>
</dbReference>
<evidence type="ECO:0000313" key="10">
    <source>
        <dbReference type="Proteomes" id="UP000014155"/>
    </source>
</evidence>
<gene>
    <name evidence="9" type="ORF">CTER_0683</name>
</gene>
<evidence type="ECO:0000256" key="6">
    <source>
        <dbReference type="ARBA" id="ARBA00023136"/>
    </source>
</evidence>
<comment type="caution">
    <text evidence="9">The sequence shown here is derived from an EMBL/GenBank/DDBJ whole genome shotgun (WGS) entry which is preliminary data.</text>
</comment>
<dbReference type="EMBL" id="AORV01000021">
    <property type="protein sequence ID" value="EMS73215.1"/>
    <property type="molecule type" value="Genomic_DNA"/>
</dbReference>
<dbReference type="PANTHER" id="PTHR43744:SF9">
    <property type="entry name" value="POLYGALACTURONAN_RHAMNOGALACTURONAN TRANSPORT SYSTEM PERMEASE PROTEIN YTCP"/>
    <property type="match status" value="1"/>
</dbReference>
<feature type="transmembrane region" description="Helical" evidence="7">
    <location>
        <begin position="77"/>
        <end position="103"/>
    </location>
</feature>
<dbReference type="Gene3D" id="1.10.3720.10">
    <property type="entry name" value="MetI-like"/>
    <property type="match status" value="1"/>
</dbReference>
<evidence type="ECO:0000256" key="3">
    <source>
        <dbReference type="ARBA" id="ARBA00022475"/>
    </source>
</evidence>
<feature type="transmembrane region" description="Helical" evidence="7">
    <location>
        <begin position="261"/>
        <end position="282"/>
    </location>
</feature>
<keyword evidence="6 7" id="KW-0472">Membrane</keyword>
<keyword evidence="2" id="KW-0813">Transport</keyword>
<feature type="transmembrane region" description="Helical" evidence="7">
    <location>
        <begin position="185"/>
        <end position="207"/>
    </location>
</feature>
<dbReference type="AlphaFoldDB" id="S0FLV6"/>
<keyword evidence="10" id="KW-1185">Reference proteome</keyword>
<evidence type="ECO:0000256" key="1">
    <source>
        <dbReference type="ARBA" id="ARBA00004651"/>
    </source>
</evidence>
<protein>
    <submittedName>
        <fullName evidence="9">ABC-type sugar transport system, permease component</fullName>
    </submittedName>
</protein>
<organism evidence="9 10">
    <name type="scientific">Ruminiclostridium cellobioparum subsp. termitidis CT1112</name>
    <dbReference type="NCBI Taxonomy" id="1195236"/>
    <lineage>
        <taxon>Bacteria</taxon>
        <taxon>Bacillati</taxon>
        <taxon>Bacillota</taxon>
        <taxon>Clostridia</taxon>
        <taxon>Eubacteriales</taxon>
        <taxon>Oscillospiraceae</taxon>
        <taxon>Ruminiclostridium</taxon>
    </lineage>
</organism>
<dbReference type="Proteomes" id="UP000014155">
    <property type="component" value="Unassembled WGS sequence"/>
</dbReference>
<evidence type="ECO:0000259" key="8">
    <source>
        <dbReference type="PROSITE" id="PS50928"/>
    </source>
</evidence>
<reference evidence="9 10" key="1">
    <citation type="journal article" date="2013" name="Genome Announc.">
        <title>Draft Genome Sequence of the Cellulolytic, Mesophilic, Anaerobic Bacterium Clostridium termitidis Strain CT1112 (DSM 5398).</title>
        <authorList>
            <person name="Lal S."/>
            <person name="Ramachandran U."/>
            <person name="Zhang X."/>
            <person name="Munir R."/>
            <person name="Sparling R."/>
            <person name="Levin D.B."/>
        </authorList>
    </citation>
    <scope>NUCLEOTIDE SEQUENCE [LARGE SCALE GENOMIC DNA]</scope>
    <source>
        <strain evidence="9 10">CT1112</strain>
    </source>
</reference>
<dbReference type="GO" id="GO:0005886">
    <property type="term" value="C:plasma membrane"/>
    <property type="evidence" value="ECO:0007669"/>
    <property type="project" value="UniProtKB-SubCell"/>
</dbReference>
<dbReference type="InterPro" id="IPR000515">
    <property type="entry name" value="MetI-like"/>
</dbReference>
<comment type="subcellular location">
    <subcellularLocation>
        <location evidence="1">Cell membrane</location>
        <topology evidence="1">Multi-pass membrane protein</topology>
    </subcellularLocation>
</comment>
<evidence type="ECO:0000256" key="4">
    <source>
        <dbReference type="ARBA" id="ARBA00022692"/>
    </source>
</evidence>
<keyword evidence="3" id="KW-1003">Cell membrane</keyword>
<feature type="transmembrane region" description="Helical" evidence="7">
    <location>
        <begin position="146"/>
        <end position="164"/>
    </location>
</feature>
<proteinExistence type="predicted"/>
<evidence type="ECO:0000256" key="7">
    <source>
        <dbReference type="SAM" id="Phobius"/>
    </source>
</evidence>
<dbReference type="STRING" id="1195236.CTER_0683"/>
<dbReference type="GO" id="GO:0055085">
    <property type="term" value="P:transmembrane transport"/>
    <property type="evidence" value="ECO:0007669"/>
    <property type="project" value="InterPro"/>
</dbReference>
<dbReference type="InterPro" id="IPR035906">
    <property type="entry name" value="MetI-like_sf"/>
</dbReference>
<feature type="transmembrane region" description="Helical" evidence="7">
    <location>
        <begin position="115"/>
        <end position="134"/>
    </location>
</feature>
<dbReference type="PATRIC" id="fig|1195236.3.peg.977"/>
<dbReference type="SUPFAM" id="SSF161098">
    <property type="entry name" value="MetI-like"/>
    <property type="match status" value="1"/>
</dbReference>
<dbReference type="eggNOG" id="COG0395">
    <property type="taxonomic scope" value="Bacteria"/>
</dbReference>
<feature type="domain" description="ABC transmembrane type-1" evidence="8">
    <location>
        <begin position="77"/>
        <end position="282"/>
    </location>
</feature>
<feature type="transmembrane region" description="Helical" evidence="7">
    <location>
        <begin position="12"/>
        <end position="34"/>
    </location>
</feature>
<dbReference type="PROSITE" id="PS50928">
    <property type="entry name" value="ABC_TM1"/>
    <property type="match status" value="1"/>
</dbReference>
<evidence type="ECO:0000256" key="2">
    <source>
        <dbReference type="ARBA" id="ARBA00022448"/>
    </source>
</evidence>
<dbReference type="CDD" id="cd06261">
    <property type="entry name" value="TM_PBP2"/>
    <property type="match status" value="1"/>
</dbReference>
<name>S0FLV6_RUMCE</name>
<accession>S0FLV6</accession>
<keyword evidence="9" id="KW-0762">Sugar transport</keyword>
<evidence type="ECO:0000313" key="9">
    <source>
        <dbReference type="EMBL" id="EMS73215.1"/>
    </source>
</evidence>
<keyword evidence="4 7" id="KW-0812">Transmembrane</keyword>
<keyword evidence="5 7" id="KW-1133">Transmembrane helix</keyword>
<sequence>MKKYYKDTIGSRIFDIFNVVFMIVFCFFVIYPFYNQFVISLNEGTDAMRGGLYFYPRKISFEGYHWLFQNPHLLKGAVISIFRVLVGTGTCLFATGLLAYIVTLRDFSGRRFMRVLFVVTMYFSGGLIPTYLLISSLGLTNSFNVYWIPGLINAYYMLLIASYIQNLPESMVEAPRIDGCSELRIYCQIILPLSLPVFAAVAVYLAVQHWNAWFDVMIYNPSGRWDTLQIYLRRLLLEMDMVQNLQNEMLIQSKFKNLKPLTFRAATTIVVTVPILVVYPFLQKYFIGGITIGAVKG</sequence>